<dbReference type="AlphaFoldDB" id="A0A6B9VJP4"/>
<name>A0A6B9VJP4_9DIPT</name>
<evidence type="ECO:0000313" key="1">
    <source>
        <dbReference type="EMBL" id="QHO60660.1"/>
    </source>
</evidence>
<sequence>MEKREDTWIQVYGKSNGGCNVDKEPEAGKPEIIYVDGPDEYKIGKQLETDLTLLTEYFTFTTNEPCSSLSSTDYKCFNNDTYFILDFKTISHSCISAIVIESYPLDGKSYNTKSSIYCQKGGIGRNYCKLVFRKKEKREDASVTVYGILDPKACSLKERYIDSEPARRDAFGLTYYFLEKDGWSYYQPNLEKFTPQTRRETFQYKDGLINKPIYYLDRSDKYKRVREAFPTTKVHYITLKNSGPEKISFLDVYWFQEAQSENPKMPYVYFQGHCDSTKPSCILVLDSEPGNQITYAFVKVFRNKNTSNMLRIREEDLGRGR</sequence>
<reference evidence="1" key="1">
    <citation type="submission" date="2019-10" db="EMBL/GenBank/DDBJ databases">
        <title>Sergentomyia schwetzi: salivary gland transcriptome, proteome and enzymatic activities in two lineages adapted to different blood sources.</title>
        <authorList>
            <person name="Polanska N."/>
            <person name="Ishemgulova A."/>
            <person name="Volfova V."/>
            <person name="Flegontov P."/>
            <person name="Votypka J."/>
            <person name="Yurchenko V."/>
            <person name="Volf P."/>
        </authorList>
    </citation>
    <scope>NUCLEOTIDE SEQUENCE</scope>
    <source>
        <tissue evidence="1">Salivary glands</tissue>
    </source>
</reference>
<dbReference type="EMBL" id="MN605270">
    <property type="protein sequence ID" value="QHO60660.1"/>
    <property type="molecule type" value="mRNA"/>
</dbReference>
<protein>
    <submittedName>
        <fullName evidence="1">Lufaxin</fullName>
    </submittedName>
</protein>
<proteinExistence type="evidence at transcript level"/>
<accession>A0A6B9VJP4</accession>
<organism evidence="1">
    <name type="scientific">Sergentomyia schwetzi</name>
    <dbReference type="NCBI Taxonomy" id="114605"/>
    <lineage>
        <taxon>Eukaryota</taxon>
        <taxon>Metazoa</taxon>
        <taxon>Ecdysozoa</taxon>
        <taxon>Arthropoda</taxon>
        <taxon>Hexapoda</taxon>
        <taxon>Insecta</taxon>
        <taxon>Pterygota</taxon>
        <taxon>Neoptera</taxon>
        <taxon>Endopterygota</taxon>
        <taxon>Diptera</taxon>
        <taxon>Nematocera</taxon>
        <taxon>Psychodoidea</taxon>
        <taxon>Psychodidae</taxon>
        <taxon>Sergentomyia</taxon>
        <taxon>Sergentomyia</taxon>
    </lineage>
</organism>